<feature type="transmembrane region" description="Helical" evidence="2">
    <location>
        <begin position="180"/>
        <end position="196"/>
    </location>
</feature>
<gene>
    <name evidence="3" type="ORF">J2S43_000672</name>
</gene>
<keyword evidence="2" id="KW-0812">Transmembrane</keyword>
<evidence type="ECO:0000313" key="4">
    <source>
        <dbReference type="Proteomes" id="UP001240984"/>
    </source>
</evidence>
<feature type="compositionally biased region" description="Gly residues" evidence="1">
    <location>
        <begin position="271"/>
        <end position="310"/>
    </location>
</feature>
<feature type="transmembrane region" description="Helical" evidence="2">
    <location>
        <begin position="17"/>
        <end position="35"/>
    </location>
</feature>
<evidence type="ECO:0000256" key="2">
    <source>
        <dbReference type="SAM" id="Phobius"/>
    </source>
</evidence>
<sequence>MIALSASGDTWGIPGPTFLAVYLGAAAVALVIVLVRRHKMAGGTHVPGTDHLSSQQAAYLTGGPDLAVYSAVASLRGAGLIAGAPGRRVVQTAPLPEGVPPLDTAFYHALQRNQTVRSAKNDPAVQNELDRLRTDLERFGLALSDDDRRAYRNSTLLLGALALLGVVRIAFGLINGAPVWYLFLIVLALGITAVVLRSRTPWMTRTGKTALAGMRQRYQYLSPAQSPAWATYGATGVAMGVALWGTASFYTFDPAFAADSEIERQAEAATTGGGGWSGDGGSSWSGGSDGGGGGSDGGGGGGCGGGGCGG</sequence>
<reference evidence="3 4" key="1">
    <citation type="submission" date="2023-07" db="EMBL/GenBank/DDBJ databases">
        <title>Sequencing the genomes of 1000 actinobacteria strains.</title>
        <authorList>
            <person name="Klenk H.-P."/>
        </authorList>
    </citation>
    <scope>NUCLEOTIDE SEQUENCE [LARGE SCALE GENOMIC DNA]</scope>
    <source>
        <strain evidence="3 4">DSM 44710</strain>
    </source>
</reference>
<keyword evidence="2" id="KW-1133">Transmembrane helix</keyword>
<dbReference type="EMBL" id="JAUSRA010000001">
    <property type="protein sequence ID" value="MDP9792160.1"/>
    <property type="molecule type" value="Genomic_DNA"/>
</dbReference>
<evidence type="ECO:0000256" key="1">
    <source>
        <dbReference type="SAM" id="MobiDB-lite"/>
    </source>
</evidence>
<keyword evidence="4" id="KW-1185">Reference proteome</keyword>
<dbReference type="InterPro" id="IPR026467">
    <property type="entry name" value="Ser/Gly_Cys_C_dom"/>
</dbReference>
<dbReference type="Proteomes" id="UP001240984">
    <property type="component" value="Unassembled WGS sequence"/>
</dbReference>
<protein>
    <submittedName>
        <fullName evidence="3">Uncharacterized protein (TIGR04222 family)</fullName>
    </submittedName>
</protein>
<comment type="caution">
    <text evidence="3">The sequence shown here is derived from an EMBL/GenBank/DDBJ whole genome shotgun (WGS) entry which is preliminary data.</text>
</comment>
<keyword evidence="2" id="KW-0472">Membrane</keyword>
<feature type="transmembrane region" description="Helical" evidence="2">
    <location>
        <begin position="156"/>
        <end position="174"/>
    </location>
</feature>
<dbReference type="NCBIfam" id="TIGR04222">
    <property type="entry name" value="near_uncomplex"/>
    <property type="match status" value="1"/>
</dbReference>
<name>A0ABT9ML56_9ACTN</name>
<evidence type="ECO:0000313" key="3">
    <source>
        <dbReference type="EMBL" id="MDP9792160.1"/>
    </source>
</evidence>
<accession>A0ABT9ML56</accession>
<dbReference type="RefSeq" id="WP_306827067.1">
    <property type="nucleotide sequence ID" value="NZ_JAUSRA010000001.1"/>
</dbReference>
<proteinExistence type="predicted"/>
<feature type="region of interest" description="Disordered" evidence="1">
    <location>
        <begin position="267"/>
        <end position="310"/>
    </location>
</feature>
<organism evidence="3 4">
    <name type="scientific">Catenuloplanes nepalensis</name>
    <dbReference type="NCBI Taxonomy" id="587533"/>
    <lineage>
        <taxon>Bacteria</taxon>
        <taxon>Bacillati</taxon>
        <taxon>Actinomycetota</taxon>
        <taxon>Actinomycetes</taxon>
        <taxon>Micromonosporales</taxon>
        <taxon>Micromonosporaceae</taxon>
        <taxon>Catenuloplanes</taxon>
    </lineage>
</organism>